<proteinExistence type="predicted"/>
<name>A0AAD4BA98_BOLED</name>
<dbReference type="AlphaFoldDB" id="A0AAD4BA98"/>
<protein>
    <submittedName>
        <fullName evidence="1">Uncharacterized protein</fullName>
    </submittedName>
</protein>
<dbReference type="EMBL" id="WHUW01000429">
    <property type="protein sequence ID" value="KAF8414781.1"/>
    <property type="molecule type" value="Genomic_DNA"/>
</dbReference>
<dbReference type="Proteomes" id="UP001194468">
    <property type="component" value="Unassembled WGS sequence"/>
</dbReference>
<sequence length="91" mass="10462">MKRGVRDSRGKLSTPLWIPSGKTELVFLSVNTVQGEHRTLIPRLCSFTPDPRPTFAYIATALRDRHPKLAYLHAIEPVSRGMRLPRRNRQK</sequence>
<evidence type="ECO:0000313" key="2">
    <source>
        <dbReference type="Proteomes" id="UP001194468"/>
    </source>
</evidence>
<reference evidence="1" key="1">
    <citation type="submission" date="2019-10" db="EMBL/GenBank/DDBJ databases">
        <authorList>
            <consortium name="DOE Joint Genome Institute"/>
            <person name="Kuo A."/>
            <person name="Miyauchi S."/>
            <person name="Kiss E."/>
            <person name="Drula E."/>
            <person name="Kohler A."/>
            <person name="Sanchez-Garcia M."/>
            <person name="Andreopoulos B."/>
            <person name="Barry K.W."/>
            <person name="Bonito G."/>
            <person name="Buee M."/>
            <person name="Carver A."/>
            <person name="Chen C."/>
            <person name="Cichocki N."/>
            <person name="Clum A."/>
            <person name="Culley D."/>
            <person name="Crous P.W."/>
            <person name="Fauchery L."/>
            <person name="Girlanda M."/>
            <person name="Hayes R."/>
            <person name="Keri Z."/>
            <person name="LaButti K."/>
            <person name="Lipzen A."/>
            <person name="Lombard V."/>
            <person name="Magnuson J."/>
            <person name="Maillard F."/>
            <person name="Morin E."/>
            <person name="Murat C."/>
            <person name="Nolan M."/>
            <person name="Ohm R."/>
            <person name="Pangilinan J."/>
            <person name="Pereira M."/>
            <person name="Perotto S."/>
            <person name="Peter M."/>
            <person name="Riley R."/>
            <person name="Sitrit Y."/>
            <person name="Stielow B."/>
            <person name="Szollosi G."/>
            <person name="Zifcakova L."/>
            <person name="Stursova M."/>
            <person name="Spatafora J.W."/>
            <person name="Tedersoo L."/>
            <person name="Vaario L.-M."/>
            <person name="Yamada A."/>
            <person name="Yan M."/>
            <person name="Wang P."/>
            <person name="Xu J."/>
            <person name="Bruns T."/>
            <person name="Baldrian P."/>
            <person name="Vilgalys R."/>
            <person name="Henrissat B."/>
            <person name="Grigoriev I.V."/>
            <person name="Hibbett D."/>
            <person name="Nagy L.G."/>
            <person name="Martin F.M."/>
        </authorList>
    </citation>
    <scope>NUCLEOTIDE SEQUENCE</scope>
    <source>
        <strain evidence="1">BED1</strain>
    </source>
</reference>
<organism evidence="1 2">
    <name type="scientific">Boletus edulis BED1</name>
    <dbReference type="NCBI Taxonomy" id="1328754"/>
    <lineage>
        <taxon>Eukaryota</taxon>
        <taxon>Fungi</taxon>
        <taxon>Dikarya</taxon>
        <taxon>Basidiomycota</taxon>
        <taxon>Agaricomycotina</taxon>
        <taxon>Agaricomycetes</taxon>
        <taxon>Agaricomycetidae</taxon>
        <taxon>Boletales</taxon>
        <taxon>Boletineae</taxon>
        <taxon>Boletaceae</taxon>
        <taxon>Boletoideae</taxon>
        <taxon>Boletus</taxon>
    </lineage>
</organism>
<gene>
    <name evidence="1" type="ORF">L210DRAFT_3590451</name>
</gene>
<evidence type="ECO:0000313" key="1">
    <source>
        <dbReference type="EMBL" id="KAF8414781.1"/>
    </source>
</evidence>
<reference evidence="1" key="2">
    <citation type="journal article" date="2020" name="Nat. Commun.">
        <title>Large-scale genome sequencing of mycorrhizal fungi provides insights into the early evolution of symbiotic traits.</title>
        <authorList>
            <person name="Miyauchi S."/>
            <person name="Kiss E."/>
            <person name="Kuo A."/>
            <person name="Drula E."/>
            <person name="Kohler A."/>
            <person name="Sanchez-Garcia M."/>
            <person name="Morin E."/>
            <person name="Andreopoulos B."/>
            <person name="Barry K.W."/>
            <person name="Bonito G."/>
            <person name="Buee M."/>
            <person name="Carver A."/>
            <person name="Chen C."/>
            <person name="Cichocki N."/>
            <person name="Clum A."/>
            <person name="Culley D."/>
            <person name="Crous P.W."/>
            <person name="Fauchery L."/>
            <person name="Girlanda M."/>
            <person name="Hayes R.D."/>
            <person name="Keri Z."/>
            <person name="LaButti K."/>
            <person name="Lipzen A."/>
            <person name="Lombard V."/>
            <person name="Magnuson J."/>
            <person name="Maillard F."/>
            <person name="Murat C."/>
            <person name="Nolan M."/>
            <person name="Ohm R.A."/>
            <person name="Pangilinan J."/>
            <person name="Pereira M.F."/>
            <person name="Perotto S."/>
            <person name="Peter M."/>
            <person name="Pfister S."/>
            <person name="Riley R."/>
            <person name="Sitrit Y."/>
            <person name="Stielow J.B."/>
            <person name="Szollosi G."/>
            <person name="Zifcakova L."/>
            <person name="Stursova M."/>
            <person name="Spatafora J.W."/>
            <person name="Tedersoo L."/>
            <person name="Vaario L.M."/>
            <person name="Yamada A."/>
            <person name="Yan M."/>
            <person name="Wang P."/>
            <person name="Xu J."/>
            <person name="Bruns T."/>
            <person name="Baldrian P."/>
            <person name="Vilgalys R."/>
            <person name="Dunand C."/>
            <person name="Henrissat B."/>
            <person name="Grigoriev I.V."/>
            <person name="Hibbett D."/>
            <person name="Nagy L.G."/>
            <person name="Martin F.M."/>
        </authorList>
    </citation>
    <scope>NUCLEOTIDE SEQUENCE</scope>
    <source>
        <strain evidence="1">BED1</strain>
    </source>
</reference>
<accession>A0AAD4BA98</accession>
<comment type="caution">
    <text evidence="1">The sequence shown here is derived from an EMBL/GenBank/DDBJ whole genome shotgun (WGS) entry which is preliminary data.</text>
</comment>
<keyword evidence="2" id="KW-1185">Reference proteome</keyword>